<feature type="disulfide bond" evidence="7">
    <location>
        <begin position="255"/>
        <end position="276"/>
    </location>
</feature>
<dbReference type="Proteomes" id="UP001311232">
    <property type="component" value="Unassembled WGS sequence"/>
</dbReference>
<dbReference type="PROSITE" id="PS50026">
    <property type="entry name" value="EGF_3"/>
    <property type="match status" value="2"/>
</dbReference>
<evidence type="ECO:0000256" key="1">
    <source>
        <dbReference type="ARBA" id="ARBA00004370"/>
    </source>
</evidence>
<comment type="subcellular location">
    <subcellularLocation>
        <location evidence="1">Membrane</location>
    </subcellularLocation>
</comment>
<feature type="disulfide bond" evidence="7">
    <location>
        <begin position="231"/>
        <end position="300"/>
    </location>
</feature>
<feature type="disulfide bond" evidence="6">
    <location>
        <begin position="57"/>
        <end position="66"/>
    </location>
</feature>
<dbReference type="PANTHER" id="PTHR24038">
    <property type="entry name" value="STABILIN"/>
    <property type="match status" value="1"/>
</dbReference>
<evidence type="ECO:0000256" key="5">
    <source>
        <dbReference type="ARBA" id="ARBA00023180"/>
    </source>
</evidence>
<dbReference type="SMART" id="SM00445">
    <property type="entry name" value="LINK"/>
    <property type="match status" value="1"/>
</dbReference>
<dbReference type="SMART" id="SM00181">
    <property type="entry name" value="EGF"/>
    <property type="match status" value="3"/>
</dbReference>
<dbReference type="SUPFAM" id="SSF57184">
    <property type="entry name" value="Growth factor receptor domain"/>
    <property type="match status" value="1"/>
</dbReference>
<dbReference type="SUPFAM" id="SSF56436">
    <property type="entry name" value="C-type lectin-like"/>
    <property type="match status" value="1"/>
</dbReference>
<dbReference type="InterPro" id="IPR016187">
    <property type="entry name" value="CTDL_fold"/>
</dbReference>
<keyword evidence="11" id="KW-1185">Reference proteome</keyword>
<feature type="domain" description="EGF-like" evidence="8">
    <location>
        <begin position="110"/>
        <end position="150"/>
    </location>
</feature>
<keyword evidence="2 6" id="KW-0245">EGF-like domain</keyword>
<dbReference type="GO" id="GO:0016020">
    <property type="term" value="C:membrane"/>
    <property type="evidence" value="ECO:0007669"/>
    <property type="project" value="UniProtKB-SubCell"/>
</dbReference>
<gene>
    <name evidence="10" type="ORF">CRENBAI_009442</name>
</gene>
<evidence type="ECO:0000259" key="8">
    <source>
        <dbReference type="PROSITE" id="PS50026"/>
    </source>
</evidence>
<protein>
    <submittedName>
        <fullName evidence="10">Uncharacterized protein</fullName>
    </submittedName>
</protein>
<dbReference type="PROSITE" id="PS00022">
    <property type="entry name" value="EGF_1"/>
    <property type="match status" value="1"/>
</dbReference>
<dbReference type="PROSITE" id="PS50963">
    <property type="entry name" value="LINK_2"/>
    <property type="match status" value="1"/>
</dbReference>
<dbReference type="Gene3D" id="2.10.25.10">
    <property type="entry name" value="Laminin"/>
    <property type="match status" value="3"/>
</dbReference>
<dbReference type="AlphaFoldDB" id="A0AAV9SET6"/>
<organism evidence="10 11">
    <name type="scientific">Crenichthys baileyi</name>
    <name type="common">White River springfish</name>
    <dbReference type="NCBI Taxonomy" id="28760"/>
    <lineage>
        <taxon>Eukaryota</taxon>
        <taxon>Metazoa</taxon>
        <taxon>Chordata</taxon>
        <taxon>Craniata</taxon>
        <taxon>Vertebrata</taxon>
        <taxon>Euteleostomi</taxon>
        <taxon>Actinopterygii</taxon>
        <taxon>Neopterygii</taxon>
        <taxon>Teleostei</taxon>
        <taxon>Neoteleostei</taxon>
        <taxon>Acanthomorphata</taxon>
        <taxon>Ovalentaria</taxon>
        <taxon>Atherinomorphae</taxon>
        <taxon>Cyprinodontiformes</taxon>
        <taxon>Goodeidae</taxon>
        <taxon>Crenichthys</taxon>
    </lineage>
</organism>
<feature type="domain" description="Link" evidence="9">
    <location>
        <begin position="209"/>
        <end position="302"/>
    </location>
</feature>
<keyword evidence="5" id="KW-0325">Glycoprotein</keyword>
<dbReference type="InterPro" id="IPR016186">
    <property type="entry name" value="C-type_lectin-like/link_sf"/>
</dbReference>
<evidence type="ECO:0000256" key="7">
    <source>
        <dbReference type="PROSITE-ProRule" id="PRU00323"/>
    </source>
</evidence>
<proteinExistence type="predicted"/>
<dbReference type="GO" id="GO:0005540">
    <property type="term" value="F:hyaluronic acid binding"/>
    <property type="evidence" value="ECO:0007669"/>
    <property type="project" value="InterPro"/>
</dbReference>
<evidence type="ECO:0000256" key="4">
    <source>
        <dbReference type="ARBA" id="ARBA00023157"/>
    </source>
</evidence>
<evidence type="ECO:0000256" key="2">
    <source>
        <dbReference type="ARBA" id="ARBA00022536"/>
    </source>
</evidence>
<name>A0AAV9SET6_9TELE</name>
<dbReference type="GO" id="GO:0007155">
    <property type="term" value="P:cell adhesion"/>
    <property type="evidence" value="ECO:0007669"/>
    <property type="project" value="InterPro"/>
</dbReference>
<evidence type="ECO:0000313" key="11">
    <source>
        <dbReference type="Proteomes" id="UP001311232"/>
    </source>
</evidence>
<dbReference type="InterPro" id="IPR009030">
    <property type="entry name" value="Growth_fac_rcpt_cys_sf"/>
</dbReference>
<dbReference type="Gene3D" id="3.10.100.10">
    <property type="entry name" value="Mannose-Binding Protein A, subunit A"/>
    <property type="match status" value="1"/>
</dbReference>
<dbReference type="PANTHER" id="PTHR24038:SF8">
    <property type="entry name" value="STABILIN-1"/>
    <property type="match status" value="1"/>
</dbReference>
<accession>A0AAV9SET6</accession>
<dbReference type="PROSITE" id="PS01186">
    <property type="entry name" value="EGF_2"/>
    <property type="match status" value="4"/>
</dbReference>
<sequence length="371" mass="39560">METVMMVLLVQEPVNCHRGFKGKACDLCASGYYGTKLYSCVGGAAVMAWIGTGQCVCQPGWEGDRCQNKIGSVSEKCRQCHAQASCVSGVSCQCKPGFEGNGTFCSPVPPPDLCSEYNGGCDLNADCNQTGLIVNCICRSGYQGDGSSCQPINSTQNERECECLPGYVGNGVQCLEKVAPPVDRCLEENGGCDPVATCSDLHYHANTAGVFHLRSPEGRYKMNFTQADVACQAEGATLATFKQLGDAQQLGMHLCVAGWIEGGRVGYPTRFPSTNCGGNHVGLVMYKDPVDQSSKYDAYCYRLKGTTEVSCSCPEGYVGNGDFCNGVLTSVLATNGNFSIFYKYWLFRPSTGLFGTCLSAGTIGAEQINVT</sequence>
<dbReference type="Pfam" id="PF00193">
    <property type="entry name" value="Xlink"/>
    <property type="match status" value="1"/>
</dbReference>
<keyword evidence="4 6" id="KW-1015">Disulfide bond</keyword>
<dbReference type="InterPro" id="IPR024731">
    <property type="entry name" value="NELL2-like_EGF"/>
</dbReference>
<dbReference type="PROSITE" id="PS01241">
    <property type="entry name" value="LINK_1"/>
    <property type="match status" value="1"/>
</dbReference>
<evidence type="ECO:0000256" key="3">
    <source>
        <dbReference type="ARBA" id="ARBA00023136"/>
    </source>
</evidence>
<evidence type="ECO:0000256" key="6">
    <source>
        <dbReference type="PROSITE-ProRule" id="PRU00076"/>
    </source>
</evidence>
<feature type="domain" description="EGF-like" evidence="8">
    <location>
        <begin position="36"/>
        <end position="67"/>
    </location>
</feature>
<evidence type="ECO:0000313" key="10">
    <source>
        <dbReference type="EMBL" id="KAK5619678.1"/>
    </source>
</evidence>
<comment type="caution">
    <text evidence="6">Lacks conserved residue(s) required for the propagation of feature annotation.</text>
</comment>
<dbReference type="FunFam" id="3.10.100.10:FF:000001">
    <property type="entry name" value="Hyaluronan proteoglycan link protein 1"/>
    <property type="match status" value="1"/>
</dbReference>
<evidence type="ECO:0000259" key="9">
    <source>
        <dbReference type="PROSITE" id="PS50963"/>
    </source>
</evidence>
<dbReference type="Pfam" id="PF12947">
    <property type="entry name" value="EGF_3"/>
    <property type="match status" value="1"/>
</dbReference>
<keyword evidence="3" id="KW-0472">Membrane</keyword>
<comment type="caution">
    <text evidence="10">The sequence shown here is derived from an EMBL/GenBank/DDBJ whole genome shotgun (WGS) entry which is preliminary data.</text>
</comment>
<dbReference type="InterPro" id="IPR000742">
    <property type="entry name" value="EGF"/>
</dbReference>
<dbReference type="InterPro" id="IPR000538">
    <property type="entry name" value="Link_dom"/>
</dbReference>
<dbReference type="PRINTS" id="PR01265">
    <property type="entry name" value="LINKMODULE"/>
</dbReference>
<reference evidence="10 11" key="1">
    <citation type="submission" date="2021-06" db="EMBL/GenBank/DDBJ databases">
        <authorList>
            <person name="Palmer J.M."/>
        </authorList>
    </citation>
    <scope>NUCLEOTIDE SEQUENCE [LARGE SCALE GENOMIC DNA]</scope>
    <source>
        <strain evidence="10 11">MEX-2019</strain>
        <tissue evidence="10">Muscle</tissue>
    </source>
</reference>
<dbReference type="EMBL" id="JAHHUM010000474">
    <property type="protein sequence ID" value="KAK5619678.1"/>
    <property type="molecule type" value="Genomic_DNA"/>
</dbReference>